<dbReference type="Gene3D" id="3.90.1150.10">
    <property type="entry name" value="Aspartate Aminotransferase, domain 1"/>
    <property type="match status" value="1"/>
</dbReference>
<evidence type="ECO:0000256" key="2">
    <source>
        <dbReference type="ARBA" id="ARBA00006490"/>
    </source>
</evidence>
<dbReference type="InterPro" id="IPR015421">
    <property type="entry name" value="PyrdxlP-dep_Trfase_major"/>
</dbReference>
<comment type="catalytic activity">
    <reaction evidence="9">
        <text>(sulfur carrier)-H + L-cysteine = (sulfur carrier)-SH + L-alanine</text>
        <dbReference type="Rhea" id="RHEA:43892"/>
        <dbReference type="Rhea" id="RHEA-COMP:14737"/>
        <dbReference type="Rhea" id="RHEA-COMP:14739"/>
        <dbReference type="ChEBI" id="CHEBI:29917"/>
        <dbReference type="ChEBI" id="CHEBI:35235"/>
        <dbReference type="ChEBI" id="CHEBI:57972"/>
        <dbReference type="ChEBI" id="CHEBI:64428"/>
        <dbReference type="EC" id="2.8.1.7"/>
    </reaction>
</comment>
<keyword evidence="5" id="KW-0479">Metal-binding</keyword>
<reference evidence="12" key="1">
    <citation type="submission" date="2019-08" db="EMBL/GenBank/DDBJ databases">
        <title>Genomic characterization of a novel candidate phylum (ARYD3) from a high temperature, high salinity tertiary oil reservoir in north central Oklahoma, USA.</title>
        <authorList>
            <person name="Youssef N.H."/>
            <person name="Yadav A."/>
            <person name="Elshahed M.S."/>
        </authorList>
    </citation>
    <scope>NUCLEOTIDE SEQUENCE [LARGE SCALE GENOMIC DNA]</scope>
    <source>
        <strain evidence="12">ARYD3</strain>
    </source>
</reference>
<dbReference type="GO" id="GO:0046872">
    <property type="term" value="F:metal ion binding"/>
    <property type="evidence" value="ECO:0007669"/>
    <property type="project" value="UniProtKB-KW"/>
</dbReference>
<dbReference type="SUPFAM" id="SSF53383">
    <property type="entry name" value="PLP-dependent transferases"/>
    <property type="match status" value="1"/>
</dbReference>
<dbReference type="AlphaFoldDB" id="A0A5D0M9X2"/>
<evidence type="ECO:0000256" key="8">
    <source>
        <dbReference type="ARBA" id="ARBA00023014"/>
    </source>
</evidence>
<evidence type="ECO:0000313" key="12">
    <source>
        <dbReference type="EMBL" id="TYB30487.1"/>
    </source>
</evidence>
<dbReference type="EC" id="2.8.1.7" evidence="3"/>
<dbReference type="PROSITE" id="PS00595">
    <property type="entry name" value="AA_TRANSFER_CLASS_5"/>
    <property type="match status" value="1"/>
</dbReference>
<evidence type="ECO:0000256" key="10">
    <source>
        <dbReference type="RuleBase" id="RU004504"/>
    </source>
</evidence>
<dbReference type="InterPro" id="IPR015424">
    <property type="entry name" value="PyrdxlP-dep_Trfase"/>
</dbReference>
<dbReference type="EMBL" id="VSIX01000131">
    <property type="protein sequence ID" value="TYB30487.1"/>
    <property type="molecule type" value="Genomic_DNA"/>
</dbReference>
<evidence type="ECO:0000256" key="6">
    <source>
        <dbReference type="ARBA" id="ARBA00022898"/>
    </source>
</evidence>
<name>A0A5D0M9X2_9BACT</name>
<evidence type="ECO:0000256" key="4">
    <source>
        <dbReference type="ARBA" id="ARBA00022679"/>
    </source>
</evidence>
<dbReference type="PANTHER" id="PTHR11601">
    <property type="entry name" value="CYSTEINE DESULFURYLASE FAMILY MEMBER"/>
    <property type="match status" value="1"/>
</dbReference>
<dbReference type="Gene3D" id="3.40.640.10">
    <property type="entry name" value="Type I PLP-dependent aspartate aminotransferase-like (Major domain)"/>
    <property type="match status" value="1"/>
</dbReference>
<keyword evidence="6" id="KW-0663">Pyridoxal phosphate</keyword>
<evidence type="ECO:0000256" key="5">
    <source>
        <dbReference type="ARBA" id="ARBA00022723"/>
    </source>
</evidence>
<dbReference type="NCBIfam" id="NF002806">
    <property type="entry name" value="PRK02948.1"/>
    <property type="match status" value="1"/>
</dbReference>
<dbReference type="Gene3D" id="1.10.260.50">
    <property type="match status" value="1"/>
</dbReference>
<keyword evidence="4" id="KW-0808">Transferase</keyword>
<evidence type="ECO:0000256" key="1">
    <source>
        <dbReference type="ARBA" id="ARBA00001933"/>
    </source>
</evidence>
<dbReference type="InterPro" id="IPR015422">
    <property type="entry name" value="PyrdxlP-dep_Trfase_small"/>
</dbReference>
<evidence type="ECO:0000256" key="7">
    <source>
        <dbReference type="ARBA" id="ARBA00023004"/>
    </source>
</evidence>
<keyword evidence="13" id="KW-1185">Reference proteome</keyword>
<evidence type="ECO:0000313" key="13">
    <source>
        <dbReference type="Proteomes" id="UP000324143"/>
    </source>
</evidence>
<evidence type="ECO:0000256" key="9">
    <source>
        <dbReference type="ARBA" id="ARBA00050776"/>
    </source>
</evidence>
<protein>
    <recommendedName>
        <fullName evidence="3">cysteine desulfurase</fullName>
        <ecNumber evidence="3">2.8.1.7</ecNumber>
    </recommendedName>
</protein>
<comment type="similarity">
    <text evidence="2">Belongs to the class-V pyridoxal-phosphate-dependent aminotransferase family. NifS/IscS subfamily.</text>
</comment>
<dbReference type="PANTHER" id="PTHR11601:SF34">
    <property type="entry name" value="CYSTEINE DESULFURASE"/>
    <property type="match status" value="1"/>
</dbReference>
<dbReference type="GO" id="GO:0051536">
    <property type="term" value="F:iron-sulfur cluster binding"/>
    <property type="evidence" value="ECO:0007669"/>
    <property type="project" value="UniProtKB-KW"/>
</dbReference>
<keyword evidence="8" id="KW-0411">Iron-sulfur</keyword>
<dbReference type="FunFam" id="3.40.640.10:FF:000084">
    <property type="entry name" value="IscS-like cysteine desulfurase"/>
    <property type="match status" value="1"/>
</dbReference>
<feature type="domain" description="Aminotransferase class V" evidence="11">
    <location>
        <begin position="3"/>
        <end position="367"/>
    </location>
</feature>
<comment type="cofactor">
    <cofactor evidence="1 10">
        <name>pyridoxal 5'-phosphate</name>
        <dbReference type="ChEBI" id="CHEBI:597326"/>
    </cofactor>
</comment>
<dbReference type="InterPro" id="IPR020578">
    <property type="entry name" value="Aminotrans_V_PyrdxlP_BS"/>
</dbReference>
<sequence>MDIYLDNNATTPLHPEVKKEIKNFLNNYGNPSSMHETGRKVKSKIKKARENVAEFFDAPANDIIFTASGSESNNTVLKSVLFNNYDFTPHIITTNIEHPAVLETARFLEKNGIEVSYLNVNKDGVVTPEQVLKEIKDNTVLVSIMWANNEIGTLQPIREIGEILEDKDILFHSDAVQAAGKIKLSLRKSKLDFASFSGHKIYAPKGIGVLYFKNFEKNKKTLVPLIHGGHQEKGFRASTENTIGIVAIGKACEQLNKEIDDEIKRIKNLRDLFEKKVEKEIDDIIINGKKAPRLPGTSNITFKRVEGESILLRLDLNGIRVSTGSACSTGSLDPSHVLMAISNKAEVAHGSVRFTFGRENTKKDVDRTVKILKKEINTLRKMSPIK</sequence>
<comment type="caution">
    <text evidence="12">The sequence shown here is derived from an EMBL/GenBank/DDBJ whole genome shotgun (WGS) entry which is preliminary data.</text>
</comment>
<organism evidence="12 13">
    <name type="scientific">Candidatus Mcinerneyibacterium aminivorans</name>
    <dbReference type="NCBI Taxonomy" id="2703815"/>
    <lineage>
        <taxon>Bacteria</taxon>
        <taxon>Candidatus Macinerneyibacteriota</taxon>
        <taxon>Candidatus Mcinerneyibacteria</taxon>
        <taxon>Candidatus Mcinerneyibacteriales</taxon>
        <taxon>Candidatus Mcinerneyibacteriaceae</taxon>
        <taxon>Candidatus Mcinerneyibacterium</taxon>
    </lineage>
</organism>
<gene>
    <name evidence="12" type="ORF">FXF47_09015</name>
</gene>
<evidence type="ECO:0000259" key="11">
    <source>
        <dbReference type="Pfam" id="PF00266"/>
    </source>
</evidence>
<evidence type="ECO:0000256" key="3">
    <source>
        <dbReference type="ARBA" id="ARBA00012239"/>
    </source>
</evidence>
<dbReference type="Proteomes" id="UP000324143">
    <property type="component" value="Unassembled WGS sequence"/>
</dbReference>
<keyword evidence="7" id="KW-0408">Iron</keyword>
<dbReference type="PIRSF" id="PIRSF005572">
    <property type="entry name" value="NifS"/>
    <property type="match status" value="1"/>
</dbReference>
<dbReference type="InterPro" id="IPR000192">
    <property type="entry name" value="Aminotrans_V_dom"/>
</dbReference>
<dbReference type="GO" id="GO:0031071">
    <property type="term" value="F:cysteine desulfurase activity"/>
    <property type="evidence" value="ECO:0007669"/>
    <property type="project" value="UniProtKB-EC"/>
</dbReference>
<dbReference type="Pfam" id="PF00266">
    <property type="entry name" value="Aminotran_5"/>
    <property type="match status" value="1"/>
</dbReference>
<accession>A0A5D0M9X2</accession>
<dbReference type="InterPro" id="IPR016454">
    <property type="entry name" value="Cysteine_dSase"/>
</dbReference>
<proteinExistence type="inferred from homology"/>